<feature type="compositionally biased region" description="Basic and acidic residues" evidence="1">
    <location>
        <begin position="15"/>
        <end position="30"/>
    </location>
</feature>
<dbReference type="KEGG" id="hgn:E6W36_02965"/>
<accession>A0A4D7C883</accession>
<sequence>MRRHVDRSGGGLLVRPEHAEYPARHQRDAGDGGVRPRAIMPPGMRLLSAVMRARPHFMAFQANSLPNRLATRLRNHGIPILAMGVGSMQAHMRVNNHADNVAIDTLAMSGASTVASVPHDAQAPQRRAEPGLAR</sequence>
<reference evidence="3" key="1">
    <citation type="submission" date="2019-04" db="EMBL/GenBank/DDBJ databases">
        <title>Complete genome sequence of Sphingomonas sp. W1-2-3.</title>
        <authorList>
            <person name="Im W.T."/>
        </authorList>
    </citation>
    <scope>NUCLEOTIDE SEQUENCE [LARGE SCALE GENOMIC DNA]</scope>
    <source>
        <strain evidence="3">W1-2-3</strain>
    </source>
</reference>
<name>A0A4D7C883_9SPHN</name>
<gene>
    <name evidence="2" type="ORF">E6W36_02965</name>
</gene>
<feature type="region of interest" description="Disordered" evidence="1">
    <location>
        <begin position="1"/>
        <end position="37"/>
    </location>
</feature>
<protein>
    <submittedName>
        <fullName evidence="2">Uncharacterized protein</fullName>
    </submittedName>
</protein>
<evidence type="ECO:0000313" key="2">
    <source>
        <dbReference type="EMBL" id="QCI78933.1"/>
    </source>
</evidence>
<dbReference type="EMBL" id="CP039704">
    <property type="protein sequence ID" value="QCI78933.1"/>
    <property type="molecule type" value="Genomic_DNA"/>
</dbReference>
<dbReference type="RefSeq" id="WP_222874557.1">
    <property type="nucleotide sequence ID" value="NZ_CP039704.1"/>
</dbReference>
<proteinExistence type="predicted"/>
<keyword evidence="3" id="KW-1185">Reference proteome</keyword>
<dbReference type="Proteomes" id="UP000298714">
    <property type="component" value="Chromosome"/>
</dbReference>
<evidence type="ECO:0000313" key="3">
    <source>
        <dbReference type="Proteomes" id="UP000298714"/>
    </source>
</evidence>
<dbReference type="AlphaFoldDB" id="A0A4D7C883"/>
<feature type="region of interest" description="Disordered" evidence="1">
    <location>
        <begin position="114"/>
        <end position="134"/>
    </location>
</feature>
<organism evidence="2 3">
    <name type="scientific">Hankyongella ginsenosidimutans</name>
    <dbReference type="NCBI Taxonomy" id="1763828"/>
    <lineage>
        <taxon>Bacteria</taxon>
        <taxon>Pseudomonadati</taxon>
        <taxon>Pseudomonadota</taxon>
        <taxon>Alphaproteobacteria</taxon>
        <taxon>Sphingomonadales</taxon>
        <taxon>Sphingomonadaceae</taxon>
        <taxon>Hankyongella</taxon>
    </lineage>
</organism>
<evidence type="ECO:0000256" key="1">
    <source>
        <dbReference type="SAM" id="MobiDB-lite"/>
    </source>
</evidence>